<dbReference type="EMBL" id="JBHTBJ010000042">
    <property type="protein sequence ID" value="MFC7279053.1"/>
    <property type="molecule type" value="Genomic_DNA"/>
</dbReference>
<proteinExistence type="predicted"/>
<dbReference type="RefSeq" id="WP_378976165.1">
    <property type="nucleotide sequence ID" value="NZ_JBHTBJ010000042.1"/>
</dbReference>
<dbReference type="Proteomes" id="UP001596548">
    <property type="component" value="Unassembled WGS sequence"/>
</dbReference>
<gene>
    <name evidence="1" type="ORF">ACFQS1_34240</name>
</gene>
<sequence length="227" mass="25041">MDGFLPSKHGFAFTNTWPSQPAVVLPTPFGDLRLGNAAGGLCGGMVFAAMDYFLDGREPASDRPPAGDPRYKFIVCRLIDSWHVPAGVAQYYQWMSLPDGDKTRTVLGREVIVERGLGWRTVRVQWPQIKKDLDRGLPVPLGVVTVASRNPTDLALNHQVLAYAYETSGSHLTVRVYDPNRGRRDDTSIELDTSAPAKPIVITHNLGLGQKPVRGFFRVAYTPRKPG</sequence>
<protein>
    <recommendedName>
        <fullName evidence="3">Peptidase C39-like domain-containing protein</fullName>
    </recommendedName>
</protein>
<organism evidence="1 2">
    <name type="scientific">Paractinoplanes rhizophilus</name>
    <dbReference type="NCBI Taxonomy" id="1416877"/>
    <lineage>
        <taxon>Bacteria</taxon>
        <taxon>Bacillati</taxon>
        <taxon>Actinomycetota</taxon>
        <taxon>Actinomycetes</taxon>
        <taxon>Micromonosporales</taxon>
        <taxon>Micromonosporaceae</taxon>
        <taxon>Paractinoplanes</taxon>
    </lineage>
</organism>
<comment type="caution">
    <text evidence="1">The sequence shown here is derived from an EMBL/GenBank/DDBJ whole genome shotgun (WGS) entry which is preliminary data.</text>
</comment>
<keyword evidence="2" id="KW-1185">Reference proteome</keyword>
<reference evidence="2" key="1">
    <citation type="journal article" date="2019" name="Int. J. Syst. Evol. Microbiol.">
        <title>The Global Catalogue of Microorganisms (GCM) 10K type strain sequencing project: providing services to taxonomists for standard genome sequencing and annotation.</title>
        <authorList>
            <consortium name="The Broad Institute Genomics Platform"/>
            <consortium name="The Broad Institute Genome Sequencing Center for Infectious Disease"/>
            <person name="Wu L."/>
            <person name="Ma J."/>
        </authorList>
    </citation>
    <scope>NUCLEOTIDE SEQUENCE [LARGE SCALE GENOMIC DNA]</scope>
    <source>
        <strain evidence="2">XZYJT-10</strain>
    </source>
</reference>
<accession>A0ABW2I2H2</accession>
<name>A0ABW2I2H2_9ACTN</name>
<evidence type="ECO:0008006" key="3">
    <source>
        <dbReference type="Google" id="ProtNLM"/>
    </source>
</evidence>
<evidence type="ECO:0000313" key="2">
    <source>
        <dbReference type="Proteomes" id="UP001596548"/>
    </source>
</evidence>
<evidence type="ECO:0000313" key="1">
    <source>
        <dbReference type="EMBL" id="MFC7279053.1"/>
    </source>
</evidence>